<dbReference type="PANTHER" id="PTHR11715:SF3">
    <property type="entry name" value="GLYCINE CLEAVAGE SYSTEM H PROTEIN-RELATED"/>
    <property type="match status" value="1"/>
</dbReference>
<reference evidence="6 7" key="1">
    <citation type="submission" date="2017-12" db="EMBL/GenBank/DDBJ databases">
        <title>Phylogenetic diversity of female urinary microbiome.</title>
        <authorList>
            <person name="Thomas-White K."/>
            <person name="Wolfe A.J."/>
        </authorList>
    </citation>
    <scope>NUCLEOTIDE SEQUENCE [LARGE SCALE GENOMIC DNA]</scope>
    <source>
        <strain evidence="6 7">UMB0319</strain>
    </source>
</reference>
<evidence type="ECO:0000256" key="2">
    <source>
        <dbReference type="ARBA" id="ARBA00022823"/>
    </source>
</evidence>
<protein>
    <recommendedName>
        <fullName evidence="3">Glycine cleavage system H protein</fullName>
    </recommendedName>
</protein>
<dbReference type="PANTHER" id="PTHR11715">
    <property type="entry name" value="GLYCINE CLEAVAGE SYSTEM H PROTEIN"/>
    <property type="match status" value="1"/>
</dbReference>
<accession>A0A2I1KVU5</accession>
<dbReference type="SUPFAM" id="SSF51230">
    <property type="entry name" value="Single hybrid motif"/>
    <property type="match status" value="1"/>
</dbReference>
<organism evidence="6 7">
    <name type="scientific">Actinomyces urogenitalis</name>
    <dbReference type="NCBI Taxonomy" id="103621"/>
    <lineage>
        <taxon>Bacteria</taxon>
        <taxon>Bacillati</taxon>
        <taxon>Actinomycetota</taxon>
        <taxon>Actinomycetes</taxon>
        <taxon>Actinomycetales</taxon>
        <taxon>Actinomycetaceae</taxon>
        <taxon>Actinomyces</taxon>
    </lineage>
</organism>
<evidence type="ECO:0000313" key="6">
    <source>
        <dbReference type="EMBL" id="PKY99751.1"/>
    </source>
</evidence>
<evidence type="ECO:0000256" key="1">
    <source>
        <dbReference type="ARBA" id="ARBA00009249"/>
    </source>
</evidence>
<name>A0A2I1KVU5_9ACTO</name>
<dbReference type="Proteomes" id="UP000234778">
    <property type="component" value="Unassembled WGS sequence"/>
</dbReference>
<dbReference type="GeneID" id="81707799"/>
<gene>
    <name evidence="3 6" type="primary">gcvH</name>
    <name evidence="6" type="ORF">CYJ26_02405</name>
</gene>
<dbReference type="RefSeq" id="WP_101637867.1">
    <property type="nucleotide sequence ID" value="NZ_CP136961.1"/>
</dbReference>
<dbReference type="NCBIfam" id="NF002270">
    <property type="entry name" value="PRK01202.1"/>
    <property type="match status" value="1"/>
</dbReference>
<keyword evidence="2 3" id="KW-0450">Lipoyl</keyword>
<proteinExistence type="inferred from homology"/>
<sequence length="129" mass="13655">MSQPVRPELRYCADHEWINSESPARVGISAVASDALGEVVFVDLPEVGAEVEAGEPCGELESTKSVSDLVSPVTGTVVAVNEAVVDEPGTINKDPYGEGWLFTVEVVQEGELLSAEEYASRFDAEVTGA</sequence>
<dbReference type="Gene3D" id="2.40.50.100">
    <property type="match status" value="1"/>
</dbReference>
<dbReference type="PROSITE" id="PS50968">
    <property type="entry name" value="BIOTINYL_LIPOYL"/>
    <property type="match status" value="1"/>
</dbReference>
<dbReference type="GO" id="GO:0009249">
    <property type="term" value="P:protein lipoylation"/>
    <property type="evidence" value="ECO:0007669"/>
    <property type="project" value="TreeGrafter"/>
</dbReference>
<evidence type="ECO:0000256" key="3">
    <source>
        <dbReference type="HAMAP-Rule" id="MF_00272"/>
    </source>
</evidence>
<dbReference type="InterPro" id="IPR003016">
    <property type="entry name" value="2-oxoA_DH_lipoyl-BS"/>
</dbReference>
<dbReference type="InterPro" id="IPR000089">
    <property type="entry name" value="Biotin_lipoyl"/>
</dbReference>
<dbReference type="Pfam" id="PF01597">
    <property type="entry name" value="GCV_H"/>
    <property type="match status" value="1"/>
</dbReference>
<dbReference type="CDD" id="cd06848">
    <property type="entry name" value="GCS_H"/>
    <property type="match status" value="1"/>
</dbReference>
<dbReference type="InterPro" id="IPR011053">
    <property type="entry name" value="Single_hybrid_motif"/>
</dbReference>
<dbReference type="InterPro" id="IPR033753">
    <property type="entry name" value="GCV_H/Fam206"/>
</dbReference>
<dbReference type="InterPro" id="IPR017453">
    <property type="entry name" value="GCV_H_sub"/>
</dbReference>
<dbReference type="GO" id="GO:0005960">
    <property type="term" value="C:glycine cleavage complex"/>
    <property type="evidence" value="ECO:0007669"/>
    <property type="project" value="InterPro"/>
</dbReference>
<dbReference type="AlphaFoldDB" id="A0A2I1KVU5"/>
<comment type="similarity">
    <text evidence="1 3">Belongs to the GcvH family.</text>
</comment>
<evidence type="ECO:0000256" key="4">
    <source>
        <dbReference type="PIRSR" id="PIRSR617453-50"/>
    </source>
</evidence>
<dbReference type="HAMAP" id="MF_00272">
    <property type="entry name" value="GcvH"/>
    <property type="match status" value="1"/>
</dbReference>
<dbReference type="GO" id="GO:0019464">
    <property type="term" value="P:glycine decarboxylation via glycine cleavage system"/>
    <property type="evidence" value="ECO:0007669"/>
    <property type="project" value="UniProtKB-UniRule"/>
</dbReference>
<comment type="function">
    <text evidence="3">The glycine cleavage system catalyzes the degradation of glycine. The H protein shuttles the methylamine group of glycine from the P protein to the T protein.</text>
</comment>
<dbReference type="GO" id="GO:0005829">
    <property type="term" value="C:cytosol"/>
    <property type="evidence" value="ECO:0007669"/>
    <property type="project" value="TreeGrafter"/>
</dbReference>
<evidence type="ECO:0000313" key="7">
    <source>
        <dbReference type="Proteomes" id="UP000234778"/>
    </source>
</evidence>
<dbReference type="NCBIfam" id="TIGR00527">
    <property type="entry name" value="gcvH"/>
    <property type="match status" value="1"/>
</dbReference>
<comment type="cofactor">
    <cofactor evidence="3">
        <name>(R)-lipoate</name>
        <dbReference type="ChEBI" id="CHEBI:83088"/>
    </cofactor>
    <text evidence="3">Binds 1 lipoyl cofactor covalently.</text>
</comment>
<comment type="caution">
    <text evidence="6">The sequence shown here is derived from an EMBL/GenBank/DDBJ whole genome shotgun (WGS) entry which is preliminary data.</text>
</comment>
<comment type="subunit">
    <text evidence="3">The glycine cleavage system is composed of four proteins: P, T, L and H.</text>
</comment>
<dbReference type="PROSITE" id="PS00189">
    <property type="entry name" value="LIPOYL"/>
    <property type="match status" value="1"/>
</dbReference>
<dbReference type="EMBL" id="PKHA01000001">
    <property type="protein sequence ID" value="PKY99751.1"/>
    <property type="molecule type" value="Genomic_DNA"/>
</dbReference>
<feature type="modified residue" description="N6-lipoyllysine" evidence="3 4">
    <location>
        <position position="64"/>
    </location>
</feature>
<dbReference type="InterPro" id="IPR002930">
    <property type="entry name" value="GCV_H"/>
</dbReference>
<feature type="domain" description="Lipoyl-binding" evidence="5">
    <location>
        <begin position="23"/>
        <end position="105"/>
    </location>
</feature>
<evidence type="ECO:0000259" key="5">
    <source>
        <dbReference type="PROSITE" id="PS50968"/>
    </source>
</evidence>